<feature type="region of interest" description="Disordered" evidence="2">
    <location>
        <begin position="1"/>
        <end position="75"/>
    </location>
</feature>
<name>A0A1D1ZUW6_AUXPR</name>
<reference evidence="5" key="1">
    <citation type="submission" date="2015-08" db="EMBL/GenBank/DDBJ databases">
        <authorList>
            <person name="Babu N.S."/>
            <person name="Beckwith C.J."/>
            <person name="Beseler K.G."/>
            <person name="Brison A."/>
            <person name="Carone J.V."/>
            <person name="Caskin T.P."/>
            <person name="Diamond M."/>
            <person name="Durham M.E."/>
            <person name="Foxe J.M."/>
            <person name="Go M."/>
            <person name="Henderson B.A."/>
            <person name="Jones I.B."/>
            <person name="McGettigan J.A."/>
            <person name="Micheletti S.J."/>
            <person name="Nasrallah M.E."/>
            <person name="Ortiz D."/>
            <person name="Piller C.R."/>
            <person name="Privatt S.R."/>
            <person name="Schneider S.L."/>
            <person name="Sharp S."/>
            <person name="Smith T.C."/>
            <person name="Stanton J.D."/>
            <person name="Ullery H.E."/>
            <person name="Wilson R.J."/>
            <person name="Serrano M.G."/>
            <person name="Buck G."/>
            <person name="Lee V."/>
            <person name="Wang Y."/>
            <person name="Carvalho R."/>
            <person name="Voegtly L."/>
            <person name="Shi R."/>
            <person name="Duckworth R."/>
            <person name="Johnson A."/>
            <person name="Loviza R."/>
            <person name="Walstead R."/>
            <person name="Shah Z."/>
            <person name="Kiflezghi M."/>
            <person name="Wade K."/>
            <person name="Ball S.L."/>
            <person name="Bradley K.W."/>
            <person name="Asai D.J."/>
            <person name="Bowman C.A."/>
            <person name="Russell D.A."/>
            <person name="Pope W.H."/>
            <person name="Jacobs-Sera D."/>
            <person name="Hendrix R.W."/>
            <person name="Hatfull G.F."/>
        </authorList>
    </citation>
    <scope>NUCLEOTIDE SEQUENCE</scope>
</reference>
<gene>
    <name evidence="5" type="ORF">g.4627</name>
</gene>
<evidence type="ECO:0000313" key="5">
    <source>
        <dbReference type="EMBL" id="JAT70744.1"/>
    </source>
</evidence>
<dbReference type="PANTHER" id="PTHR16255">
    <property type="entry name" value="REQUIRED FOR MEIOTIC NUCLEAR DIVISION PROTEIN 1 HOMOLOG"/>
    <property type="match status" value="1"/>
</dbReference>
<evidence type="ECO:0000256" key="2">
    <source>
        <dbReference type="SAM" id="MobiDB-lite"/>
    </source>
</evidence>
<comment type="similarity">
    <text evidence="1">Belongs to the RMD1/sif2 family.</text>
</comment>
<organism evidence="5">
    <name type="scientific">Auxenochlorella protothecoides</name>
    <name type="common">Green microalga</name>
    <name type="synonym">Chlorella protothecoides</name>
    <dbReference type="NCBI Taxonomy" id="3075"/>
    <lineage>
        <taxon>Eukaryota</taxon>
        <taxon>Viridiplantae</taxon>
        <taxon>Chlorophyta</taxon>
        <taxon>core chlorophytes</taxon>
        <taxon>Trebouxiophyceae</taxon>
        <taxon>Chlorellales</taxon>
        <taxon>Chlorellaceae</taxon>
        <taxon>Auxenochlorella</taxon>
    </lineage>
</organism>
<keyword evidence="3" id="KW-0812">Transmembrane</keyword>
<sequence length="398" mass="44519">MKKNAPALGYQPIPNRPASPLDRPGAAAAPALNRRPAPPQPAASGAEPRRPQRLANVGSIKPIAPGQPAPPGRSRERFISLPEELQTPDDLSRSLPAEHPTIFEDLPDVDGRPGMRGRITIYCIAESLDRKSLELRLRERGGVALLHTFPDVLYGQYEDYEGDELVTGDVFYFDYGVIVCWGLSQAAERDVIRSLAGPALVDPLSTQEIEVDEFNFHYTVHEKPHIQNDTFTINYRLAKDHLLKLSISHALAQSTKLTVYEERVVEIVESTRELPVILATTGSVRLGRREIAQLIGRVFLQKSAVNLLSTVLDTPEFFWSAPDAMQSLYKRVCDYVEYDARVEVLNARFQVLQEMLDMLRDHQNNGHGARLEWIVIWLIVVEVVVGLFECASILGWVG</sequence>
<evidence type="ECO:0000256" key="1">
    <source>
        <dbReference type="ARBA" id="ARBA00008306"/>
    </source>
</evidence>
<keyword evidence="3" id="KW-0472">Membrane</keyword>
<dbReference type="EMBL" id="GDKF01007878">
    <property type="protein sequence ID" value="JAT70744.1"/>
    <property type="molecule type" value="Transcribed_RNA"/>
</dbReference>
<feature type="compositionally biased region" description="Low complexity" evidence="2">
    <location>
        <begin position="20"/>
        <end position="35"/>
    </location>
</feature>
<accession>A0A1D1ZUW6</accession>
<proteinExistence type="inferred from homology"/>
<protein>
    <recommendedName>
        <fullName evidence="4">DUF155 domain-containing protein</fullName>
    </recommendedName>
</protein>
<evidence type="ECO:0000259" key="4">
    <source>
        <dbReference type="Pfam" id="PF02582"/>
    </source>
</evidence>
<dbReference type="InterPro" id="IPR051624">
    <property type="entry name" value="RMD1/Sad1-interacting"/>
</dbReference>
<evidence type="ECO:0000256" key="3">
    <source>
        <dbReference type="SAM" id="Phobius"/>
    </source>
</evidence>
<dbReference type="AlphaFoldDB" id="A0A1D1ZUW6"/>
<dbReference type="PANTHER" id="PTHR16255:SF1">
    <property type="entry name" value="REQUIRED FOR MEIOTIC NUCLEAR DIVISION PROTEIN 1 HOMOLOG"/>
    <property type="match status" value="1"/>
</dbReference>
<feature type="domain" description="DUF155" evidence="4">
    <location>
        <begin position="170"/>
        <end position="346"/>
    </location>
</feature>
<feature type="transmembrane region" description="Helical" evidence="3">
    <location>
        <begin position="373"/>
        <end position="397"/>
    </location>
</feature>
<dbReference type="InterPro" id="IPR003734">
    <property type="entry name" value="DUF155"/>
</dbReference>
<keyword evidence="3" id="KW-1133">Transmembrane helix</keyword>
<dbReference type="GO" id="GO:0005739">
    <property type="term" value="C:mitochondrion"/>
    <property type="evidence" value="ECO:0007669"/>
    <property type="project" value="UniProtKB-ARBA"/>
</dbReference>
<dbReference type="Pfam" id="PF02582">
    <property type="entry name" value="DUF155"/>
    <property type="match status" value="1"/>
</dbReference>